<dbReference type="Pfam" id="PF13365">
    <property type="entry name" value="Trypsin_2"/>
    <property type="match status" value="1"/>
</dbReference>
<dbReference type="GO" id="GO:0004252">
    <property type="term" value="F:serine-type endopeptidase activity"/>
    <property type="evidence" value="ECO:0007669"/>
    <property type="project" value="InterPro"/>
</dbReference>
<name>A0A1U7HEE8_9CHRO</name>
<dbReference type="PROSITE" id="PS50106">
    <property type="entry name" value="PDZ"/>
    <property type="match status" value="1"/>
</dbReference>
<dbReference type="InterPro" id="IPR009003">
    <property type="entry name" value="Peptidase_S1_PA"/>
</dbReference>
<keyword evidence="3" id="KW-0378">Hydrolase</keyword>
<keyword evidence="2 5" id="KW-0645">Protease</keyword>
<dbReference type="SUPFAM" id="SSF50494">
    <property type="entry name" value="Trypsin-like serine proteases"/>
    <property type="match status" value="1"/>
</dbReference>
<dbReference type="Gene3D" id="2.30.42.10">
    <property type="match status" value="1"/>
</dbReference>
<dbReference type="Proteomes" id="UP000185984">
    <property type="component" value="Unassembled WGS sequence"/>
</dbReference>
<dbReference type="EMBL" id="MRCC01000023">
    <property type="protein sequence ID" value="OKH21934.1"/>
    <property type="molecule type" value="Genomic_DNA"/>
</dbReference>
<keyword evidence="6" id="KW-1185">Reference proteome</keyword>
<protein>
    <submittedName>
        <fullName evidence="5">Serine protease</fullName>
    </submittedName>
</protein>
<accession>A0A1U7HEE8</accession>
<evidence type="ECO:0000259" key="4">
    <source>
        <dbReference type="PROSITE" id="PS50106"/>
    </source>
</evidence>
<dbReference type="GO" id="GO:0006508">
    <property type="term" value="P:proteolysis"/>
    <property type="evidence" value="ECO:0007669"/>
    <property type="project" value="UniProtKB-KW"/>
</dbReference>
<dbReference type="AlphaFoldDB" id="A0A1U7HEE8"/>
<dbReference type="PANTHER" id="PTHR22939">
    <property type="entry name" value="SERINE PROTEASE FAMILY S1C HTRA-RELATED"/>
    <property type="match status" value="1"/>
</dbReference>
<evidence type="ECO:0000313" key="6">
    <source>
        <dbReference type="Proteomes" id="UP000185984"/>
    </source>
</evidence>
<reference evidence="5 6" key="1">
    <citation type="submission" date="2016-11" db="EMBL/GenBank/DDBJ databases">
        <title>Draft Genome Sequences of Nine Cyanobacterial Strains from Diverse Habitats.</title>
        <authorList>
            <person name="Zhu T."/>
            <person name="Hou S."/>
            <person name="Lu X."/>
            <person name="Hess W.R."/>
        </authorList>
    </citation>
    <scope>NUCLEOTIDE SEQUENCE [LARGE SCALE GENOMIC DNA]</scope>
    <source>
        <strain evidence="5 6">5.2 s.c.1</strain>
    </source>
</reference>
<dbReference type="CDD" id="cd10838">
    <property type="entry name" value="cpPDZ_HhoA-like"/>
    <property type="match status" value="1"/>
</dbReference>
<dbReference type="SMART" id="SM00228">
    <property type="entry name" value="PDZ"/>
    <property type="match status" value="1"/>
</dbReference>
<dbReference type="Pfam" id="PF13180">
    <property type="entry name" value="PDZ_2"/>
    <property type="match status" value="1"/>
</dbReference>
<dbReference type="RefSeq" id="WP_073551382.1">
    <property type="nucleotide sequence ID" value="NZ_CAWMVK010000016.1"/>
</dbReference>
<dbReference type="SUPFAM" id="SSF50156">
    <property type="entry name" value="PDZ domain-like"/>
    <property type="match status" value="1"/>
</dbReference>
<dbReference type="STRING" id="247279.NIES1031_20905"/>
<dbReference type="NCBIfam" id="NF041521">
    <property type="entry name" value="HhoA_HhoB_HtrA"/>
    <property type="match status" value="1"/>
</dbReference>
<dbReference type="PRINTS" id="PR00834">
    <property type="entry name" value="PROTEASES2C"/>
</dbReference>
<evidence type="ECO:0000256" key="3">
    <source>
        <dbReference type="ARBA" id="ARBA00022801"/>
    </source>
</evidence>
<evidence type="ECO:0000256" key="2">
    <source>
        <dbReference type="ARBA" id="ARBA00022670"/>
    </source>
</evidence>
<dbReference type="InterPro" id="IPR036034">
    <property type="entry name" value="PDZ_sf"/>
</dbReference>
<dbReference type="InterPro" id="IPR001478">
    <property type="entry name" value="PDZ"/>
</dbReference>
<evidence type="ECO:0000256" key="1">
    <source>
        <dbReference type="ARBA" id="ARBA00010541"/>
    </source>
</evidence>
<dbReference type="PANTHER" id="PTHR22939:SF129">
    <property type="entry name" value="SERINE PROTEASE HTRA2, MITOCHONDRIAL"/>
    <property type="match status" value="1"/>
</dbReference>
<dbReference type="Gene3D" id="2.40.10.120">
    <property type="match status" value="1"/>
</dbReference>
<feature type="domain" description="PDZ" evidence="4">
    <location>
        <begin position="278"/>
        <end position="377"/>
    </location>
</feature>
<gene>
    <name evidence="5" type="ORF">NIES1031_20905</name>
</gene>
<dbReference type="InterPro" id="IPR001940">
    <property type="entry name" value="Peptidase_S1C"/>
</dbReference>
<sequence length="393" mass="42085">MHVKSWLMRLSTHILAIALGVILTFSTLRVLPCQAASIAENNTSIAQAKAPITSNSFVTAAVNRVGSAVVRIDTERTVTRRVPEPFLEDPFFRRFFGDGFSQQMPPETLRGLGSGVIIDPSGEILTNAHVVNQADRVTVQLKDGRTFEGTVQGVDEVTDLAVVKIDAGGDVPVAPLGDSSTVQVGDWAIAVGNPLGLDNTVTLGIVSTLKRSSREVGILDKRLEFIQTDAAINPGNSGGPLLNDRGEVIGINTAIRADAMGIGFAIPIDKAKAIKDKLMRGEKIAHPYLGVQMVTLTPQLAKQNNSDPNSPLNVPEMNGVLVVRVIPNSPAALGGMRRGDVIVQVDRQPVSTAEQLQNIVDNSEVGQTLQIKVQRGKQTQQLSVRTGELENNY</sequence>
<dbReference type="InterPro" id="IPR048172">
    <property type="entry name" value="HhoA_HhoB_HtrA-like"/>
</dbReference>
<dbReference type="OrthoDB" id="9807133at2"/>
<proteinExistence type="inferred from homology"/>
<evidence type="ECO:0000313" key="5">
    <source>
        <dbReference type="EMBL" id="OKH21934.1"/>
    </source>
</evidence>
<organism evidence="5 6">
    <name type="scientific">Chroogloeocystis siderophila 5.2 s.c.1</name>
    <dbReference type="NCBI Taxonomy" id="247279"/>
    <lineage>
        <taxon>Bacteria</taxon>
        <taxon>Bacillati</taxon>
        <taxon>Cyanobacteriota</taxon>
        <taxon>Cyanophyceae</taxon>
        <taxon>Oscillatoriophycideae</taxon>
        <taxon>Chroococcales</taxon>
        <taxon>Chroococcaceae</taxon>
        <taxon>Chroogloeocystis</taxon>
    </lineage>
</organism>
<comment type="caution">
    <text evidence="5">The sequence shown here is derived from an EMBL/GenBank/DDBJ whole genome shotgun (WGS) entry which is preliminary data.</text>
</comment>
<comment type="similarity">
    <text evidence="1">Belongs to the peptidase S1C family.</text>
</comment>